<sequence length="457" mass="50435">PSGSSKDWLYESYNPWTKLQLSKRGKPQLELSIETDDEYVSGPNAEINAVIVLRNTGTAAINNIDLDLGTELPVLRGHLKYYYETLMKGEEISEAVTFSTPAIMELKKFNIFVNSRGVDVKDVPYKATQLKTILIAPPLQQAPSLTKNTNAKAYLKDLIMVSISFKNNADYELKNVSIVDTVPNGFKQLSNNTLRWVVNVGPNKEWYFRYLLKPTVAGDVKFPSTTAEFDMKNEYYMIQSNRPQTVIYGPRIELIKQADKTEINPGGDEVTVRVIAKNSGTTPTMVTIKDDLPPDATLISGTTTLEEYLEAGKELSLIYTLSSNSAEPLQLPSAKAEYFELGSQGSKLTTMSEKLLLSIRPPPTPEPTQEPTPDPAFEIPFNSTEEPIDQQAGYAVNPGQESEQPVIVEPTPTSTFDDANSVLNLLMGCDNNNDSNSDVVSRINMTTDVCALVGNSP</sequence>
<name>A0A0P8C316_9EURY</name>
<organism evidence="1 2">
    <name type="scientific">Candidatus Methanoperedens nitratireducens</name>
    <dbReference type="NCBI Taxonomy" id="1392998"/>
    <lineage>
        <taxon>Archaea</taxon>
        <taxon>Methanobacteriati</taxon>
        <taxon>Methanobacteriota</taxon>
        <taxon>Stenosarchaea group</taxon>
        <taxon>Methanomicrobia</taxon>
        <taxon>Methanosarcinales</taxon>
        <taxon>ANME-2 cluster</taxon>
        <taxon>Candidatus Methanoperedentaceae</taxon>
        <taxon>Candidatus Methanoperedens</taxon>
    </lineage>
</organism>
<dbReference type="PANTHER" id="PTHR12861:SF3">
    <property type="entry name" value="TRANSLOCON-ASSOCIATED PROTEIN SUBUNIT BETA"/>
    <property type="match status" value="1"/>
</dbReference>
<accession>A0A0P8C316</accession>
<evidence type="ECO:0000313" key="1">
    <source>
        <dbReference type="EMBL" id="KPQ40918.1"/>
    </source>
</evidence>
<protein>
    <recommendedName>
        <fullName evidence="3">DUF11 domain-containing protein</fullName>
    </recommendedName>
</protein>
<feature type="non-terminal residue" evidence="1">
    <location>
        <position position="1"/>
    </location>
</feature>
<evidence type="ECO:0008006" key="3">
    <source>
        <dbReference type="Google" id="ProtNLM"/>
    </source>
</evidence>
<reference evidence="1 2" key="1">
    <citation type="submission" date="2015-09" db="EMBL/GenBank/DDBJ databases">
        <title>A metagenomics-based metabolic model of nitrate-dependent anaerobic oxidation of methane by Methanoperedens-like archaea.</title>
        <authorList>
            <person name="Arshad A."/>
            <person name="Speth D.R."/>
            <person name="De Graaf R.M."/>
            <person name="Op Den Camp H.J."/>
            <person name="Jetten M.S."/>
            <person name="Welte C.U."/>
        </authorList>
    </citation>
    <scope>NUCLEOTIDE SEQUENCE [LARGE SCALE GENOMIC DNA]</scope>
</reference>
<dbReference type="NCBIfam" id="TIGR01451">
    <property type="entry name" value="B_ant_repeat"/>
    <property type="match status" value="1"/>
</dbReference>
<dbReference type="EMBL" id="LKCM01000491">
    <property type="protein sequence ID" value="KPQ40918.1"/>
    <property type="molecule type" value="Genomic_DNA"/>
</dbReference>
<proteinExistence type="predicted"/>
<dbReference type="PANTHER" id="PTHR12861">
    <property type="entry name" value="TRANSLOCON-ASSOCIATED PROTEIN, BETA SUBUNIT PRECURSOR TRAP-BETA SIGNAL SEQUENCE RECEPTOR BETA SUBUNIT"/>
    <property type="match status" value="1"/>
</dbReference>
<evidence type="ECO:0000313" key="2">
    <source>
        <dbReference type="Proteomes" id="UP000050360"/>
    </source>
</evidence>
<comment type="caution">
    <text evidence="1">The sequence shown here is derived from an EMBL/GenBank/DDBJ whole genome shotgun (WGS) entry which is preliminary data.</text>
</comment>
<dbReference type="Proteomes" id="UP000050360">
    <property type="component" value="Unassembled WGS sequence"/>
</dbReference>
<dbReference type="AlphaFoldDB" id="A0A0P8C316"/>
<dbReference type="InterPro" id="IPR047589">
    <property type="entry name" value="DUF11_rpt"/>
</dbReference>
<gene>
    <name evidence="1" type="ORF">MPEBLZ_04539</name>
</gene>